<accession>A0A4C1UPF3</accession>
<proteinExistence type="predicted"/>
<name>A0A4C1UPF3_EUMVA</name>
<dbReference type="Proteomes" id="UP000299102">
    <property type="component" value="Unassembled WGS sequence"/>
</dbReference>
<evidence type="ECO:0000313" key="2">
    <source>
        <dbReference type="Proteomes" id="UP000299102"/>
    </source>
</evidence>
<keyword evidence="2" id="KW-1185">Reference proteome</keyword>
<protein>
    <submittedName>
        <fullName evidence="1">Uncharacterized protein</fullName>
    </submittedName>
</protein>
<organism evidence="1 2">
    <name type="scientific">Eumeta variegata</name>
    <name type="common">Bagworm moth</name>
    <name type="synonym">Eumeta japonica</name>
    <dbReference type="NCBI Taxonomy" id="151549"/>
    <lineage>
        <taxon>Eukaryota</taxon>
        <taxon>Metazoa</taxon>
        <taxon>Ecdysozoa</taxon>
        <taxon>Arthropoda</taxon>
        <taxon>Hexapoda</taxon>
        <taxon>Insecta</taxon>
        <taxon>Pterygota</taxon>
        <taxon>Neoptera</taxon>
        <taxon>Endopterygota</taxon>
        <taxon>Lepidoptera</taxon>
        <taxon>Glossata</taxon>
        <taxon>Ditrysia</taxon>
        <taxon>Tineoidea</taxon>
        <taxon>Psychidae</taxon>
        <taxon>Oiketicinae</taxon>
        <taxon>Eumeta</taxon>
    </lineage>
</organism>
<dbReference type="EMBL" id="BGZK01000205">
    <property type="protein sequence ID" value="GBP28318.1"/>
    <property type="molecule type" value="Genomic_DNA"/>
</dbReference>
<comment type="caution">
    <text evidence="1">The sequence shown here is derived from an EMBL/GenBank/DDBJ whole genome shotgun (WGS) entry which is preliminary data.</text>
</comment>
<dbReference type="AlphaFoldDB" id="A0A4C1UPF3"/>
<reference evidence="1 2" key="1">
    <citation type="journal article" date="2019" name="Commun. Biol.">
        <title>The bagworm genome reveals a unique fibroin gene that provides high tensile strength.</title>
        <authorList>
            <person name="Kono N."/>
            <person name="Nakamura H."/>
            <person name="Ohtoshi R."/>
            <person name="Tomita M."/>
            <person name="Numata K."/>
            <person name="Arakawa K."/>
        </authorList>
    </citation>
    <scope>NUCLEOTIDE SEQUENCE [LARGE SCALE GENOMIC DNA]</scope>
</reference>
<evidence type="ECO:0000313" key="1">
    <source>
        <dbReference type="EMBL" id="GBP28318.1"/>
    </source>
</evidence>
<sequence length="131" mass="14760">MLVRRSPEADTGRRRELYVGAASAESGLRRTHSVLRKSSPIRKLSLWFCAQADASYVLKLVIRISFKMNARSLCSILDIADIHFVYRFCNGNVKAAARVHQENKKSGSGEGVLLLFFRSLTYVKDLNIITL</sequence>
<gene>
    <name evidence="1" type="ORF">EVAR_11778_1</name>
</gene>